<evidence type="ECO:0000313" key="5">
    <source>
        <dbReference type="Proteomes" id="UP000176778"/>
    </source>
</evidence>
<dbReference type="InterPro" id="IPR002931">
    <property type="entry name" value="Transglutaminase-like"/>
</dbReference>
<feature type="signal peptide" evidence="2">
    <location>
        <begin position="1"/>
        <end position="26"/>
    </location>
</feature>
<evidence type="ECO:0000259" key="3">
    <source>
        <dbReference type="SMART" id="SM00460"/>
    </source>
</evidence>
<accession>A0A1F7X5W9</accession>
<proteinExistence type="predicted"/>
<dbReference type="Proteomes" id="UP000176778">
    <property type="component" value="Unassembled WGS sequence"/>
</dbReference>
<sequence>MKILKVLSGIVLAIIFAFLFIHQASAQGEFITDVNVEYRVLEGGGVTVTHNFTLENTVSNLYATSYRLVLDNIEPSDVKASKEGRALRVEQAKEGSKTILTVFFDDTVVGKGKSQIFSVSFNNSGFATRTGEVWEISIPRLSEDNSFRSYSLSLIIPTSLGNEAYMSPKPDSLKQEAGLNLYKFGKESVEKTGITAGFGAFQVFSFDLSYHLENPIGKKTTTEIALPPDTALQKVYFQEITPAPKNVSIDEDGNWIAAYELEPRERVDIRAKGSVQIFATVRPFPKPTKETLANDLKETQYWQTSNPVIKDTARRLQTAKQIYDFVAKTLSYDYERVRPNVERMGAVEALNSPKNAICMEFTDLFIALARSAGIPAREVNGFAYTENPQIQPLSLVADVLHSWPEYWSDESKSWIPIDPTWASTTGGVDYFTKLDLRHFTFVVHGKDPLKPYPPGSYKLGSNPQKDVFVNFGQLPEERISHPEITVVPQRGIPFFGSKLAVNIKNPGPVALYDLQPHIYFDNKLSSKTIIEVLPPYASTKIQVVVPFSFLAKDTPNLVKIVAADKEISVPTFKNQVIIYNLIIVFVVLAAVIIFVLIRLKKINLSIIGKRYRDLLLKIRNVKKDSIPKAPPPNN</sequence>
<keyword evidence="2" id="KW-0732">Signal</keyword>
<dbReference type="STRING" id="1802479.A2Y68_03565"/>
<gene>
    <name evidence="4" type="ORF">A2Y68_03565</name>
</gene>
<feature type="transmembrane region" description="Helical" evidence="1">
    <location>
        <begin position="577"/>
        <end position="597"/>
    </location>
</feature>
<keyword evidence="1" id="KW-0812">Transmembrane</keyword>
<dbReference type="Gene3D" id="3.10.620.30">
    <property type="match status" value="1"/>
</dbReference>
<dbReference type="PANTHER" id="PTHR33490:SF6">
    <property type="entry name" value="SLL1049 PROTEIN"/>
    <property type="match status" value="1"/>
</dbReference>
<dbReference type="PANTHER" id="PTHR33490">
    <property type="entry name" value="BLR5614 PROTEIN-RELATED"/>
    <property type="match status" value="1"/>
</dbReference>
<keyword evidence="1" id="KW-1133">Transmembrane helix</keyword>
<feature type="domain" description="Transglutaminase-like" evidence="3">
    <location>
        <begin position="350"/>
        <end position="421"/>
    </location>
</feature>
<evidence type="ECO:0000256" key="2">
    <source>
        <dbReference type="SAM" id="SignalP"/>
    </source>
</evidence>
<organism evidence="4 5">
    <name type="scientific">Candidatus Woesebacteria bacterium RBG_13_46_13</name>
    <dbReference type="NCBI Taxonomy" id="1802479"/>
    <lineage>
        <taxon>Bacteria</taxon>
        <taxon>Candidatus Woeseibacteriota</taxon>
    </lineage>
</organism>
<dbReference type="Pfam" id="PF01841">
    <property type="entry name" value="Transglut_core"/>
    <property type="match status" value="1"/>
</dbReference>
<keyword evidence="1" id="KW-0472">Membrane</keyword>
<evidence type="ECO:0000313" key="4">
    <source>
        <dbReference type="EMBL" id="OGM09675.1"/>
    </source>
</evidence>
<reference evidence="4 5" key="1">
    <citation type="journal article" date="2016" name="Nat. Commun.">
        <title>Thousands of microbial genomes shed light on interconnected biogeochemical processes in an aquifer system.</title>
        <authorList>
            <person name="Anantharaman K."/>
            <person name="Brown C.T."/>
            <person name="Hug L.A."/>
            <person name="Sharon I."/>
            <person name="Castelle C.J."/>
            <person name="Probst A.J."/>
            <person name="Thomas B.C."/>
            <person name="Singh A."/>
            <person name="Wilkins M.J."/>
            <person name="Karaoz U."/>
            <person name="Brodie E.L."/>
            <person name="Williams K.H."/>
            <person name="Hubbard S.S."/>
            <person name="Banfield J.F."/>
        </authorList>
    </citation>
    <scope>NUCLEOTIDE SEQUENCE [LARGE SCALE GENOMIC DNA]</scope>
</reference>
<dbReference type="SUPFAM" id="SSF54001">
    <property type="entry name" value="Cysteine proteinases"/>
    <property type="match status" value="1"/>
</dbReference>
<name>A0A1F7X5W9_9BACT</name>
<dbReference type="EMBL" id="MGFR01000003">
    <property type="protein sequence ID" value="OGM09675.1"/>
    <property type="molecule type" value="Genomic_DNA"/>
</dbReference>
<comment type="caution">
    <text evidence="4">The sequence shown here is derived from an EMBL/GenBank/DDBJ whole genome shotgun (WGS) entry which is preliminary data.</text>
</comment>
<dbReference type="SMART" id="SM00460">
    <property type="entry name" value="TGc"/>
    <property type="match status" value="1"/>
</dbReference>
<dbReference type="AlphaFoldDB" id="A0A1F7X5W9"/>
<dbReference type="InterPro" id="IPR038765">
    <property type="entry name" value="Papain-like_cys_pep_sf"/>
</dbReference>
<protein>
    <recommendedName>
        <fullName evidence="3">Transglutaminase-like domain-containing protein</fullName>
    </recommendedName>
</protein>
<evidence type="ECO:0000256" key="1">
    <source>
        <dbReference type="SAM" id="Phobius"/>
    </source>
</evidence>
<feature type="chain" id="PRO_5009533714" description="Transglutaminase-like domain-containing protein" evidence="2">
    <location>
        <begin position="27"/>
        <end position="634"/>
    </location>
</feature>